<dbReference type="InterPro" id="IPR002797">
    <property type="entry name" value="Polysacc_synth"/>
</dbReference>
<evidence type="ECO:0000256" key="6">
    <source>
        <dbReference type="SAM" id="Phobius"/>
    </source>
</evidence>
<feature type="transmembrane region" description="Helical" evidence="6">
    <location>
        <begin position="270"/>
        <end position="290"/>
    </location>
</feature>
<evidence type="ECO:0000313" key="7">
    <source>
        <dbReference type="EMBL" id="CRH05123.1"/>
    </source>
</evidence>
<feature type="transmembrane region" description="Helical" evidence="6">
    <location>
        <begin position="351"/>
        <end position="375"/>
    </location>
</feature>
<sequence length="443" mass="47577">MNPLLRRALGPLLPQTNAKTLDRDVGSGVIWNAAAMVLIAILGVLLNILIGHLRGPEALGIFNQVMALFLIGNQIAAGGLHFSVLRHMSDRQSYPPAEQGGMVLGALLVGSLWGALICAMMALLAPTFGNLLESPAVAQGTLVMLPGLWAYVLNKTMLGALNGQRRMRFYAVALACRFLLLTGGVALLIGLDTESAHLPMAFSMAEGGLLLLLLGDLLWRQWRAGFAHWARWAIKHIRFGPRAASIGLLVEVNTRVDVLMLGFFMDDATVGIYSFAAMLAEGLTLFVVVVRQNIAPLIPAYETKGLAALRQELMQPVMSRMVPAMLLLNGIGIAFYPLFSHLLMEGRGFEAGWLPFVILGSGVALSSGHNTFLLLLNQLGHPGKNSVLVALLLLTNGLLNLILIPLFGLNGAALATALSLICLIPYQNLFLRQLFSPESSPAP</sequence>
<dbReference type="Pfam" id="PF01943">
    <property type="entry name" value="Polysacc_synt"/>
    <property type="match status" value="1"/>
</dbReference>
<proteinExistence type="predicted"/>
<dbReference type="InterPro" id="IPR050833">
    <property type="entry name" value="Poly_Biosynth_Transport"/>
</dbReference>
<dbReference type="AlphaFoldDB" id="A0A1S7LFE1"/>
<reference evidence="7" key="1">
    <citation type="submission" date="2015-04" db="EMBL/GenBank/DDBJ databases">
        <authorList>
            <person name="Syromyatnikov M.Y."/>
            <person name="Popov V.N."/>
        </authorList>
    </citation>
    <scope>NUCLEOTIDE SEQUENCE</scope>
    <source>
        <strain evidence="7">MO-1</strain>
    </source>
</reference>
<feature type="transmembrane region" description="Helical" evidence="6">
    <location>
        <begin position="103"/>
        <end position="124"/>
    </location>
</feature>
<evidence type="ECO:0000256" key="1">
    <source>
        <dbReference type="ARBA" id="ARBA00004651"/>
    </source>
</evidence>
<name>A0A1S7LFE1_MAGMO</name>
<comment type="subcellular location">
    <subcellularLocation>
        <location evidence="1">Cell membrane</location>
        <topology evidence="1">Multi-pass membrane protein</topology>
    </subcellularLocation>
</comment>
<organism evidence="7">
    <name type="scientific">Magnetococcus massalia (strain MO-1)</name>
    <dbReference type="NCBI Taxonomy" id="451514"/>
    <lineage>
        <taxon>Bacteria</taxon>
        <taxon>Pseudomonadati</taxon>
        <taxon>Pseudomonadota</taxon>
        <taxon>Magnetococcia</taxon>
        <taxon>Magnetococcales</taxon>
        <taxon>Magnetococcaceae</taxon>
        <taxon>Magnetococcus</taxon>
    </lineage>
</organism>
<feature type="transmembrane region" description="Helical" evidence="6">
    <location>
        <begin position="61"/>
        <end position="82"/>
    </location>
</feature>
<feature type="transmembrane region" description="Helical" evidence="6">
    <location>
        <begin position="387"/>
        <end position="407"/>
    </location>
</feature>
<dbReference type="GO" id="GO:0005886">
    <property type="term" value="C:plasma membrane"/>
    <property type="evidence" value="ECO:0007669"/>
    <property type="project" value="UniProtKB-SubCell"/>
</dbReference>
<feature type="transmembrane region" description="Helical" evidence="6">
    <location>
        <begin position="29"/>
        <end position="49"/>
    </location>
</feature>
<evidence type="ECO:0000256" key="2">
    <source>
        <dbReference type="ARBA" id="ARBA00022475"/>
    </source>
</evidence>
<feature type="transmembrane region" description="Helical" evidence="6">
    <location>
        <begin position="136"/>
        <end position="153"/>
    </location>
</feature>
<evidence type="ECO:0000256" key="4">
    <source>
        <dbReference type="ARBA" id="ARBA00022989"/>
    </source>
</evidence>
<dbReference type="PANTHER" id="PTHR30250:SF11">
    <property type="entry name" value="O-ANTIGEN TRANSPORTER-RELATED"/>
    <property type="match status" value="1"/>
</dbReference>
<dbReference type="PANTHER" id="PTHR30250">
    <property type="entry name" value="PST FAMILY PREDICTED COLANIC ACID TRANSPORTER"/>
    <property type="match status" value="1"/>
</dbReference>
<feature type="transmembrane region" description="Helical" evidence="6">
    <location>
        <begin position="321"/>
        <end position="339"/>
    </location>
</feature>
<protein>
    <submittedName>
        <fullName evidence="7">Putative Polysaccharide biosynthesis protein</fullName>
    </submittedName>
</protein>
<evidence type="ECO:0000256" key="5">
    <source>
        <dbReference type="ARBA" id="ARBA00023136"/>
    </source>
</evidence>
<keyword evidence="2" id="KW-1003">Cell membrane</keyword>
<gene>
    <name evidence="7" type="ORF">MAGMO_0924</name>
</gene>
<keyword evidence="4 6" id="KW-1133">Transmembrane helix</keyword>
<feature type="transmembrane region" description="Helical" evidence="6">
    <location>
        <begin position="169"/>
        <end position="191"/>
    </location>
</feature>
<keyword evidence="3 6" id="KW-0812">Transmembrane</keyword>
<dbReference type="EMBL" id="LO017727">
    <property type="protein sequence ID" value="CRH05123.1"/>
    <property type="molecule type" value="Genomic_DNA"/>
</dbReference>
<accession>A0A1S7LFE1</accession>
<keyword evidence="5 6" id="KW-0472">Membrane</keyword>
<evidence type="ECO:0000256" key="3">
    <source>
        <dbReference type="ARBA" id="ARBA00022692"/>
    </source>
</evidence>